<dbReference type="PANTHER" id="PTHR45008:SF1">
    <property type="entry name" value="PTS SYSTEM GLUCOSE-SPECIFIC EIIA COMPONENT"/>
    <property type="match status" value="1"/>
</dbReference>
<evidence type="ECO:0000256" key="4">
    <source>
        <dbReference type="ARBA" id="ARBA00022597"/>
    </source>
</evidence>
<keyword evidence="5 10" id="KW-0808">Transferase</keyword>
<evidence type="ECO:0000256" key="7">
    <source>
        <dbReference type="ARBA" id="ARBA00022777"/>
    </source>
</evidence>
<protein>
    <submittedName>
        <fullName evidence="10">PTS system, glucose subfamily, IIA component</fullName>
        <ecNumber evidence="10">2.7.1.69</ecNumber>
    </submittedName>
</protein>
<dbReference type="Gene3D" id="2.70.70.10">
    <property type="entry name" value="Glucose Permease (Domain IIA)"/>
    <property type="match status" value="1"/>
</dbReference>
<dbReference type="PATRIC" id="fig|136857.5.peg.2270"/>
<sequence>MFGFNKTTIDLHAPFDGTVIPVNEVPDPVFAQAMVGDGFALIPDETSDVIEVCAPADGKLVKVFNTLHAFALVTPEGLEVLVHIGLDTVELKGEGFTALAAVGDSVMVGQPIIRVDAAALRGRGTQLTTPVVMTNKKQIGRMKVSAGPANSGAHACTVTMA</sequence>
<keyword evidence="2" id="KW-0813">Transport</keyword>
<dbReference type="InterPro" id="IPR050890">
    <property type="entry name" value="PTS_EIIA_component"/>
</dbReference>
<dbReference type="GO" id="GO:0009401">
    <property type="term" value="P:phosphoenolpyruvate-dependent sugar phosphotransferase system"/>
    <property type="evidence" value="ECO:0007669"/>
    <property type="project" value="UniProtKB-KW"/>
</dbReference>
<dbReference type="PROSITE" id="PS00371">
    <property type="entry name" value="PTS_EIIA_TYPE_1_HIS"/>
    <property type="match status" value="1"/>
</dbReference>
<dbReference type="KEGG" id="cted:CTEST_11505"/>
<reference evidence="10 11" key="1">
    <citation type="journal article" date="2015" name="Genome Announc.">
        <title>Complete Genome Sequence of the Type Strain Corynebacterium testudinoris DSM 44614, Recovered from Necrotic Lesions in the Mouth of a Tortoise.</title>
        <authorList>
            <person name="Ruckert C."/>
            <person name="Kriete M."/>
            <person name="Jaenicke S."/>
            <person name="Winkler A."/>
            <person name="Tauch A."/>
        </authorList>
    </citation>
    <scope>NUCLEOTIDE SEQUENCE [LARGE SCALE GENOMIC DNA]</scope>
    <source>
        <strain evidence="10 11">DSM 44614</strain>
    </source>
</reference>
<evidence type="ECO:0000256" key="6">
    <source>
        <dbReference type="ARBA" id="ARBA00022683"/>
    </source>
</evidence>
<dbReference type="PANTHER" id="PTHR45008">
    <property type="entry name" value="PTS SYSTEM GLUCOSE-SPECIFIC EIIA COMPONENT"/>
    <property type="match status" value="1"/>
</dbReference>
<keyword evidence="3" id="KW-1003">Cell membrane</keyword>
<evidence type="ECO:0000256" key="1">
    <source>
        <dbReference type="ARBA" id="ARBA00004496"/>
    </source>
</evidence>
<comment type="subcellular location">
    <subcellularLocation>
        <location evidence="1">Cytoplasm</location>
    </subcellularLocation>
</comment>
<name>A0A0G3HCQ3_9CORY</name>
<proteinExistence type="predicted"/>
<evidence type="ECO:0000313" key="10">
    <source>
        <dbReference type="EMBL" id="AKK09708.1"/>
    </source>
</evidence>
<evidence type="ECO:0000313" key="11">
    <source>
        <dbReference type="Proteomes" id="UP000035540"/>
    </source>
</evidence>
<dbReference type="GO" id="GO:0005737">
    <property type="term" value="C:cytoplasm"/>
    <property type="evidence" value="ECO:0007669"/>
    <property type="project" value="UniProtKB-SubCell"/>
</dbReference>
<keyword evidence="8" id="KW-0472">Membrane</keyword>
<dbReference type="RefSeq" id="WP_047253822.1">
    <property type="nucleotide sequence ID" value="NZ_CP011545.1"/>
</dbReference>
<dbReference type="AlphaFoldDB" id="A0A0G3HCQ3"/>
<dbReference type="Proteomes" id="UP000035540">
    <property type="component" value="Chromosome"/>
</dbReference>
<evidence type="ECO:0000259" key="9">
    <source>
        <dbReference type="PROSITE" id="PS51093"/>
    </source>
</evidence>
<dbReference type="FunFam" id="2.70.70.10:FF:000001">
    <property type="entry name" value="PTS system glucose-specific IIA component"/>
    <property type="match status" value="1"/>
</dbReference>
<dbReference type="InterPro" id="IPR001127">
    <property type="entry name" value="PTS_EIIA_1_perm"/>
</dbReference>
<keyword evidence="7" id="KW-0418">Kinase</keyword>
<dbReference type="NCBIfam" id="TIGR00830">
    <property type="entry name" value="PTBA"/>
    <property type="match status" value="1"/>
</dbReference>
<evidence type="ECO:0000256" key="8">
    <source>
        <dbReference type="ARBA" id="ARBA00023136"/>
    </source>
</evidence>
<evidence type="ECO:0000256" key="3">
    <source>
        <dbReference type="ARBA" id="ARBA00022475"/>
    </source>
</evidence>
<gene>
    <name evidence="10" type="ORF">CTEST_11505</name>
</gene>
<dbReference type="SUPFAM" id="SSF51261">
    <property type="entry name" value="Duplicated hybrid motif"/>
    <property type="match status" value="1"/>
</dbReference>
<dbReference type="STRING" id="136857.CTEST_11505"/>
<evidence type="ECO:0000256" key="2">
    <source>
        <dbReference type="ARBA" id="ARBA00022448"/>
    </source>
</evidence>
<reference evidence="11" key="2">
    <citation type="submission" date="2015-05" db="EMBL/GenBank/DDBJ databases">
        <title>Complete genome sequence of Corynebacterium testudinoris DSM 44614, recovered from necrotic lesions in the mouth of a tortoise.</title>
        <authorList>
            <person name="Ruckert C."/>
            <person name="Albersmeier A."/>
            <person name="Winkler A."/>
            <person name="Tauch A."/>
        </authorList>
    </citation>
    <scope>NUCLEOTIDE SEQUENCE [LARGE SCALE GENOMIC DNA]</scope>
    <source>
        <strain evidence="11">DSM 44614</strain>
    </source>
</reference>
<dbReference type="Pfam" id="PF00358">
    <property type="entry name" value="PTS_EIIA_1"/>
    <property type="match status" value="1"/>
</dbReference>
<dbReference type="OrthoDB" id="9797715at2"/>
<evidence type="ECO:0000256" key="5">
    <source>
        <dbReference type="ARBA" id="ARBA00022679"/>
    </source>
</evidence>
<keyword evidence="11" id="KW-1185">Reference proteome</keyword>
<keyword evidence="6" id="KW-0598">Phosphotransferase system</keyword>
<dbReference type="InterPro" id="IPR011055">
    <property type="entry name" value="Dup_hybrid_motif"/>
</dbReference>
<dbReference type="EMBL" id="CP011545">
    <property type="protein sequence ID" value="AKK09708.1"/>
    <property type="molecule type" value="Genomic_DNA"/>
</dbReference>
<dbReference type="EC" id="2.7.1.69" evidence="10"/>
<keyword evidence="4" id="KW-0762">Sugar transport</keyword>
<dbReference type="GO" id="GO:0016301">
    <property type="term" value="F:kinase activity"/>
    <property type="evidence" value="ECO:0007669"/>
    <property type="project" value="UniProtKB-KW"/>
</dbReference>
<organism evidence="10 11">
    <name type="scientific">Corynebacterium testudinoris</name>
    <dbReference type="NCBI Taxonomy" id="136857"/>
    <lineage>
        <taxon>Bacteria</taxon>
        <taxon>Bacillati</taxon>
        <taxon>Actinomycetota</taxon>
        <taxon>Actinomycetes</taxon>
        <taxon>Mycobacteriales</taxon>
        <taxon>Corynebacteriaceae</taxon>
        <taxon>Corynebacterium</taxon>
    </lineage>
</organism>
<dbReference type="PROSITE" id="PS51093">
    <property type="entry name" value="PTS_EIIA_TYPE_1"/>
    <property type="match status" value="1"/>
</dbReference>
<accession>A0A0G3HCQ3</accession>
<feature type="domain" description="PTS EIIA type-1" evidence="9">
    <location>
        <begin position="27"/>
        <end position="135"/>
    </location>
</feature>